<dbReference type="GO" id="GO:0031222">
    <property type="term" value="P:arabinan catabolic process"/>
    <property type="evidence" value="ECO:0007669"/>
    <property type="project" value="TreeGrafter"/>
</dbReference>
<dbReference type="AlphaFoldDB" id="A0A5M8NVN7"/>
<dbReference type="Pfam" id="PF14310">
    <property type="entry name" value="Fn3-like"/>
    <property type="match status" value="1"/>
</dbReference>
<keyword evidence="3 5" id="KW-0378">Hydrolase</keyword>
<dbReference type="GO" id="GO:0009044">
    <property type="term" value="F:xylan 1,4-beta-xylosidase activity"/>
    <property type="evidence" value="ECO:0007669"/>
    <property type="project" value="UniProtKB-EC"/>
</dbReference>
<evidence type="ECO:0000313" key="6">
    <source>
        <dbReference type="Proteomes" id="UP000324575"/>
    </source>
</evidence>
<evidence type="ECO:0000256" key="2">
    <source>
        <dbReference type="ARBA" id="ARBA00022729"/>
    </source>
</evidence>
<evidence type="ECO:0000256" key="3">
    <source>
        <dbReference type="ARBA" id="ARBA00022801"/>
    </source>
</evidence>
<sequence length="756" mass="84376">MWDTDLVKRIGDAVSDEARVKYHKALREKGWSDRYEGLTYFSPTLNLARDPRWGRTSECFSEDPYLTGEAGTAYILGLQGDDPRYLKLVATSKHFVANNEENRRNDGSADVDEVSLREYYFPAFRKSIEQGKAASVMGAYNALNGVPCCANPFLLNEVLRNEWGFDGVVISDGSAAAKIFTHHKYATTYEEGTAMALKAGCDMSLRDEYRDGLRYAYRLGLVTLKDIDLAVERMLTLRFRLGMFDPQEQVPYSKIPYSVVESEAHRQLALEAAQKSVVMLKNNGFLPVNLQKVKKIALIGGAFKKVYYGDYSGQPDYNTTLFDAMSAAVGKDVELLWVDDAETDEIIPSNHLLRPEKEAYDGRLGFTGEYFDHPALSGTPAFTKHDTELNFKPASVPAIAKMSHLSVKWTSFLVPPVTGDYTLSYEGEGAVRIYLDGVLLADKKVSPRDKATAQVSLVAGKKYDFRIEGAGLNKQVQHRLLWRLPYYPGQLTPESAARRADIAIVFLRDDGGAEGRDRTTLAVNPVHERLVARVIKANPKTLLVLGSSTPLLLGNVSKQVQALLNIWIAGQGESQAVVDILLGKVNPSGKTSVTFFADEKQLPFLNDYHVQHGRTYQYFKGDVLYPFGFGMSYSRFSYSRPQLQQSNIEHDGTISVSVKITNKGKYDGEEVAQCYVSSPSWQGEGLKQKLAGFQRIFLKKSETGIVEFHIPVSELSRWNVSTHQWEVHPGEYRISVVPHSKAENAAGFVVSTVHRD</sequence>
<name>A0A5M8NVN7_9BACT</name>
<dbReference type="InterPro" id="IPR044993">
    <property type="entry name" value="BXL"/>
</dbReference>
<feature type="domain" description="PA14" evidence="4">
    <location>
        <begin position="361"/>
        <end position="496"/>
    </location>
</feature>
<comment type="similarity">
    <text evidence="1">Belongs to the glycosyl hydrolase 3 family.</text>
</comment>
<dbReference type="InterPro" id="IPR002772">
    <property type="entry name" value="Glyco_hydro_3_C"/>
</dbReference>
<protein>
    <submittedName>
        <fullName evidence="5">4-beta-xylosidase</fullName>
        <ecNumber evidence="5">3.2.1.37</ecNumber>
    </submittedName>
</protein>
<dbReference type="InterPro" id="IPR017853">
    <property type="entry name" value="GH"/>
</dbReference>
<dbReference type="EC" id="3.2.1.37" evidence="5"/>
<dbReference type="InterPro" id="IPR001764">
    <property type="entry name" value="Glyco_hydro_3_N"/>
</dbReference>
<reference evidence="5 6" key="1">
    <citation type="submission" date="2019-03" db="EMBL/GenBank/DDBJ databases">
        <title>Single cell metagenomics reveals metabolic interactions within the superorganism composed of flagellate Streblomastix strix and complex community of Bacteroidetes bacteria on its surface.</title>
        <authorList>
            <person name="Treitli S.C."/>
            <person name="Kolisko M."/>
            <person name="Husnik F."/>
            <person name="Keeling P."/>
            <person name="Hampl V."/>
        </authorList>
    </citation>
    <scope>NUCLEOTIDE SEQUENCE [LARGE SCALE GENOMIC DNA]</scope>
    <source>
        <strain evidence="5">St1</strain>
    </source>
</reference>
<dbReference type="EMBL" id="SNRX01000025">
    <property type="protein sequence ID" value="KAA6301151.1"/>
    <property type="molecule type" value="Genomic_DNA"/>
</dbReference>
<dbReference type="SUPFAM" id="SSF51445">
    <property type="entry name" value="(Trans)glycosidases"/>
    <property type="match status" value="1"/>
</dbReference>
<dbReference type="Pfam" id="PF00933">
    <property type="entry name" value="Glyco_hydro_3"/>
    <property type="match status" value="1"/>
</dbReference>
<dbReference type="Gene3D" id="3.20.20.300">
    <property type="entry name" value="Glycoside hydrolase, family 3, N-terminal domain"/>
    <property type="match status" value="1"/>
</dbReference>
<dbReference type="GO" id="GO:0046556">
    <property type="term" value="F:alpha-L-arabinofuranosidase activity"/>
    <property type="evidence" value="ECO:0007669"/>
    <property type="project" value="TreeGrafter"/>
</dbReference>
<dbReference type="SUPFAM" id="SSF52279">
    <property type="entry name" value="Beta-D-glucan exohydrolase, C-terminal domain"/>
    <property type="match status" value="1"/>
</dbReference>
<dbReference type="Pfam" id="PF07691">
    <property type="entry name" value="PA14"/>
    <property type="match status" value="1"/>
</dbReference>
<dbReference type="PANTHER" id="PTHR42721:SF3">
    <property type="entry name" value="BETA-D-XYLOSIDASE 5-RELATED"/>
    <property type="match status" value="1"/>
</dbReference>
<dbReference type="GO" id="GO:0045493">
    <property type="term" value="P:xylan catabolic process"/>
    <property type="evidence" value="ECO:0007669"/>
    <property type="project" value="InterPro"/>
</dbReference>
<dbReference type="InterPro" id="IPR036962">
    <property type="entry name" value="Glyco_hydro_3_N_sf"/>
</dbReference>
<organism evidence="5 6">
    <name type="scientific">Candidatus Ordinivivax streblomastigis</name>
    <dbReference type="NCBI Taxonomy" id="2540710"/>
    <lineage>
        <taxon>Bacteria</taxon>
        <taxon>Pseudomonadati</taxon>
        <taxon>Bacteroidota</taxon>
        <taxon>Bacteroidia</taxon>
        <taxon>Bacteroidales</taxon>
        <taxon>Candidatus Ordinivivax</taxon>
    </lineage>
</organism>
<dbReference type="InterPro" id="IPR011658">
    <property type="entry name" value="PA14_dom"/>
</dbReference>
<keyword evidence="2" id="KW-0732">Signal</keyword>
<evidence type="ECO:0000313" key="5">
    <source>
        <dbReference type="EMBL" id="KAA6301151.1"/>
    </source>
</evidence>
<keyword evidence="5" id="KW-0326">Glycosidase</keyword>
<dbReference type="Proteomes" id="UP000324575">
    <property type="component" value="Unassembled WGS sequence"/>
</dbReference>
<dbReference type="InterPro" id="IPR013783">
    <property type="entry name" value="Ig-like_fold"/>
</dbReference>
<evidence type="ECO:0000256" key="1">
    <source>
        <dbReference type="ARBA" id="ARBA00005336"/>
    </source>
</evidence>
<dbReference type="PANTHER" id="PTHR42721">
    <property type="entry name" value="SUGAR HYDROLASE-RELATED"/>
    <property type="match status" value="1"/>
</dbReference>
<dbReference type="InterPro" id="IPR036881">
    <property type="entry name" value="Glyco_hydro_3_C_sf"/>
</dbReference>
<dbReference type="SMART" id="SM01217">
    <property type="entry name" value="Fn3_like"/>
    <property type="match status" value="1"/>
</dbReference>
<dbReference type="PROSITE" id="PS51820">
    <property type="entry name" value="PA14"/>
    <property type="match status" value="1"/>
</dbReference>
<accession>A0A5M8NVN7</accession>
<evidence type="ECO:0000259" key="4">
    <source>
        <dbReference type="PROSITE" id="PS51820"/>
    </source>
</evidence>
<dbReference type="InterPro" id="IPR037524">
    <property type="entry name" value="PA14/GLEYA"/>
</dbReference>
<dbReference type="Pfam" id="PF01915">
    <property type="entry name" value="Glyco_hydro_3_C"/>
    <property type="match status" value="1"/>
</dbReference>
<comment type="caution">
    <text evidence="5">The sequence shown here is derived from an EMBL/GenBank/DDBJ whole genome shotgun (WGS) entry which is preliminary data.</text>
</comment>
<dbReference type="PRINTS" id="PR00133">
    <property type="entry name" value="GLHYDRLASE3"/>
</dbReference>
<proteinExistence type="inferred from homology"/>
<dbReference type="SMART" id="SM00758">
    <property type="entry name" value="PA14"/>
    <property type="match status" value="1"/>
</dbReference>
<dbReference type="InterPro" id="IPR026891">
    <property type="entry name" value="Fn3-like"/>
</dbReference>
<gene>
    <name evidence="5" type="ORF">EZS26_002672</name>
</gene>
<dbReference type="Gene3D" id="2.60.40.10">
    <property type="entry name" value="Immunoglobulins"/>
    <property type="match status" value="1"/>
</dbReference>
<dbReference type="Gene3D" id="3.40.50.1700">
    <property type="entry name" value="Glycoside hydrolase family 3 C-terminal domain"/>
    <property type="match status" value="2"/>
</dbReference>